<accession>A0A418ZZT0</accession>
<dbReference type="GO" id="GO:0046487">
    <property type="term" value="P:glyoxylate metabolic process"/>
    <property type="evidence" value="ECO:0007669"/>
    <property type="project" value="TreeGrafter"/>
</dbReference>
<evidence type="ECO:0000259" key="4">
    <source>
        <dbReference type="Pfam" id="PF01261"/>
    </source>
</evidence>
<sequence length="256" mass="27145">MPRIAANLTTLFTELPMLDRFAAAADAGFEGAEILFPYDIAGPQLARAAAAAGLPIVLINAPPPNWAGGPRGFAAVPGLEDRFRRDFERSLRVAEALRSRHIHVMAGRAEGPEALDTLVRNLAWAAERAPHASLTIEPASPRSMPGSFLTDYGTALEVIGRIGAPNLGLQLDMHHALSITGDLAACWDDVAAVTRHVQIAGWPARTEPDPQAAPLAGLLAALVASGYRGWIGAEYDPTRTTQAGLGWLDRLRGVVA</sequence>
<organism evidence="5 6">
    <name type="scientific">Paracoccus aestuarii</name>
    <dbReference type="NCBI Taxonomy" id="453842"/>
    <lineage>
        <taxon>Bacteria</taxon>
        <taxon>Pseudomonadati</taxon>
        <taxon>Pseudomonadota</taxon>
        <taxon>Alphaproteobacteria</taxon>
        <taxon>Rhodobacterales</taxon>
        <taxon>Paracoccaceae</taxon>
        <taxon>Paracoccus</taxon>
    </lineage>
</organism>
<dbReference type="OrthoDB" id="9786584at2"/>
<feature type="domain" description="Xylose isomerase-like TIM barrel" evidence="4">
    <location>
        <begin position="21"/>
        <end position="250"/>
    </location>
</feature>
<evidence type="ECO:0000256" key="3">
    <source>
        <dbReference type="PIRSR" id="PIRSR006241-50"/>
    </source>
</evidence>
<dbReference type="AlphaFoldDB" id="A0A418ZZT0"/>
<dbReference type="PIRSF" id="PIRSF006241">
    <property type="entry name" value="HyI"/>
    <property type="match status" value="1"/>
</dbReference>
<keyword evidence="5" id="KW-0670">Pyruvate</keyword>
<evidence type="ECO:0000313" key="5">
    <source>
        <dbReference type="EMBL" id="RJL06098.1"/>
    </source>
</evidence>
<feature type="active site" description="Proton donor/acceptor" evidence="3">
    <location>
        <position position="234"/>
    </location>
</feature>
<dbReference type="PANTHER" id="PTHR43489">
    <property type="entry name" value="ISOMERASE"/>
    <property type="match status" value="1"/>
</dbReference>
<dbReference type="Proteomes" id="UP000285530">
    <property type="component" value="Unassembled WGS sequence"/>
</dbReference>
<comment type="caution">
    <text evidence="5">The sequence shown here is derived from an EMBL/GenBank/DDBJ whole genome shotgun (WGS) entry which is preliminary data.</text>
</comment>
<name>A0A418ZZT0_9RHOB</name>
<protein>
    <submittedName>
        <fullName evidence="5">Hydroxypyruvate isomerase</fullName>
    </submittedName>
</protein>
<evidence type="ECO:0000256" key="1">
    <source>
        <dbReference type="ARBA" id="ARBA00023235"/>
    </source>
</evidence>
<dbReference type="InterPro" id="IPR036237">
    <property type="entry name" value="Xyl_isomerase-like_sf"/>
</dbReference>
<feature type="active site" description="Proton donor/acceptor" evidence="3">
    <location>
        <position position="137"/>
    </location>
</feature>
<comment type="similarity">
    <text evidence="2">Belongs to the hyi family.</text>
</comment>
<dbReference type="InterPro" id="IPR013022">
    <property type="entry name" value="Xyl_isomerase-like_TIM-brl"/>
</dbReference>
<dbReference type="SUPFAM" id="SSF51658">
    <property type="entry name" value="Xylose isomerase-like"/>
    <property type="match status" value="1"/>
</dbReference>
<dbReference type="InterPro" id="IPR026040">
    <property type="entry name" value="HyI-like"/>
</dbReference>
<dbReference type="Gene3D" id="3.20.20.150">
    <property type="entry name" value="Divalent-metal-dependent TIM barrel enzymes"/>
    <property type="match status" value="1"/>
</dbReference>
<dbReference type="RefSeq" id="WP_119885468.1">
    <property type="nucleotide sequence ID" value="NZ_CP067169.1"/>
</dbReference>
<proteinExistence type="inferred from homology"/>
<reference evidence="5 6" key="1">
    <citation type="submission" date="2018-09" db="EMBL/GenBank/DDBJ databases">
        <title>Paracoccus onubensis nov. sp. a moderate halophilic bacterium isolated from Gruta de las Maravillas (Aracena, Spain).</title>
        <authorList>
            <person name="Jurado V."/>
            <person name="Gutierrez-Patricio S."/>
            <person name="Gonzalez-Pimentel J.L."/>
            <person name="Laiz L."/>
            <person name="Saiz-Jimenez C."/>
        </authorList>
    </citation>
    <scope>NUCLEOTIDE SEQUENCE [LARGE SCALE GENOMIC DNA]</scope>
    <source>
        <strain evidence="5 6">DSM 19484</strain>
    </source>
</reference>
<dbReference type="InterPro" id="IPR050417">
    <property type="entry name" value="Sugar_Epim/Isomerase"/>
</dbReference>
<keyword evidence="1 2" id="KW-0413">Isomerase</keyword>
<dbReference type="Pfam" id="PF01261">
    <property type="entry name" value="AP_endonuc_2"/>
    <property type="match status" value="1"/>
</dbReference>
<dbReference type="EMBL" id="QZEV01000013">
    <property type="protein sequence ID" value="RJL06098.1"/>
    <property type="molecule type" value="Genomic_DNA"/>
</dbReference>
<evidence type="ECO:0000313" key="6">
    <source>
        <dbReference type="Proteomes" id="UP000285530"/>
    </source>
</evidence>
<dbReference type="PANTHER" id="PTHR43489:SF6">
    <property type="entry name" value="HYDROXYPYRUVATE ISOMERASE-RELATED"/>
    <property type="match status" value="1"/>
</dbReference>
<evidence type="ECO:0000256" key="2">
    <source>
        <dbReference type="PIRNR" id="PIRNR006241"/>
    </source>
</evidence>
<dbReference type="GO" id="GO:0008903">
    <property type="term" value="F:hydroxypyruvate isomerase activity"/>
    <property type="evidence" value="ECO:0007669"/>
    <property type="project" value="TreeGrafter"/>
</dbReference>
<gene>
    <name evidence="5" type="ORF">D3P06_04775</name>
</gene>
<keyword evidence="6" id="KW-1185">Reference proteome</keyword>